<accession>A0ABV8XXR6</accession>
<organism evidence="3 4">
    <name type="scientific">Citricoccus alkalitolerans</name>
    <dbReference type="NCBI Taxonomy" id="246603"/>
    <lineage>
        <taxon>Bacteria</taxon>
        <taxon>Bacillati</taxon>
        <taxon>Actinomycetota</taxon>
        <taxon>Actinomycetes</taxon>
        <taxon>Micrococcales</taxon>
        <taxon>Micrococcaceae</taxon>
        <taxon>Citricoccus</taxon>
    </lineage>
</organism>
<evidence type="ECO:0000313" key="3">
    <source>
        <dbReference type="EMBL" id="MFC4429453.1"/>
    </source>
</evidence>
<dbReference type="Proteomes" id="UP001595965">
    <property type="component" value="Unassembled WGS sequence"/>
</dbReference>
<protein>
    <submittedName>
        <fullName evidence="3">Uncharacterized protein</fullName>
    </submittedName>
</protein>
<comment type="caution">
    <text evidence="3">The sequence shown here is derived from an EMBL/GenBank/DDBJ whole genome shotgun (WGS) entry which is preliminary data.</text>
</comment>
<feature type="chain" id="PRO_5046910306" evidence="2">
    <location>
        <begin position="25"/>
        <end position="147"/>
    </location>
</feature>
<gene>
    <name evidence="3" type="ORF">ACFO0K_07145</name>
</gene>
<sequence length="147" mass="15263">MKPVVKLSALLVFAAILSAGCSTAAPDSPTQSSTVATTDSQPVSESSGVTELAVAEIERDEYAESNVVTSVTAEDGTSLIAKTTLVDPRGDSGSSEAERATFICEAARRVPGIEKVKVMEAVGTHWIVYGENFESLVPGSSTSCGEY</sequence>
<keyword evidence="2" id="KW-0732">Signal</keyword>
<feature type="signal peptide" evidence="2">
    <location>
        <begin position="1"/>
        <end position="24"/>
    </location>
</feature>
<dbReference type="RefSeq" id="WP_344228374.1">
    <property type="nucleotide sequence ID" value="NZ_BAAALH010000002.1"/>
</dbReference>
<dbReference type="EMBL" id="JBHSEN010000001">
    <property type="protein sequence ID" value="MFC4429453.1"/>
    <property type="molecule type" value="Genomic_DNA"/>
</dbReference>
<evidence type="ECO:0000313" key="4">
    <source>
        <dbReference type="Proteomes" id="UP001595965"/>
    </source>
</evidence>
<evidence type="ECO:0000256" key="2">
    <source>
        <dbReference type="SAM" id="SignalP"/>
    </source>
</evidence>
<reference evidence="4" key="1">
    <citation type="journal article" date="2019" name="Int. J. Syst. Evol. Microbiol.">
        <title>The Global Catalogue of Microorganisms (GCM) 10K type strain sequencing project: providing services to taxonomists for standard genome sequencing and annotation.</title>
        <authorList>
            <consortium name="The Broad Institute Genomics Platform"/>
            <consortium name="The Broad Institute Genome Sequencing Center for Infectious Disease"/>
            <person name="Wu L."/>
            <person name="Ma J."/>
        </authorList>
    </citation>
    <scope>NUCLEOTIDE SEQUENCE [LARGE SCALE GENOMIC DNA]</scope>
    <source>
        <strain evidence="4">CGMCC 1.12125</strain>
    </source>
</reference>
<evidence type="ECO:0000256" key="1">
    <source>
        <dbReference type="SAM" id="MobiDB-lite"/>
    </source>
</evidence>
<feature type="region of interest" description="Disordered" evidence="1">
    <location>
        <begin position="24"/>
        <end position="49"/>
    </location>
</feature>
<name>A0ABV8XXR6_9MICC</name>
<feature type="compositionally biased region" description="Polar residues" evidence="1">
    <location>
        <begin position="28"/>
        <end position="49"/>
    </location>
</feature>
<dbReference type="PROSITE" id="PS51257">
    <property type="entry name" value="PROKAR_LIPOPROTEIN"/>
    <property type="match status" value="1"/>
</dbReference>
<keyword evidence="4" id="KW-1185">Reference proteome</keyword>
<proteinExistence type="predicted"/>